<evidence type="ECO:0000313" key="8">
    <source>
        <dbReference type="EMBL" id="SVD12882.1"/>
    </source>
</evidence>
<keyword evidence="3" id="KW-0662">Pyridine nucleotide biosynthesis</keyword>
<dbReference type="Pfam" id="PF06052">
    <property type="entry name" value="3-HAO"/>
    <property type="match status" value="1"/>
</dbReference>
<keyword evidence="5" id="KW-0223">Dioxygenase</keyword>
<dbReference type="InterPro" id="IPR011051">
    <property type="entry name" value="RmlC_Cupin_sf"/>
</dbReference>
<reference evidence="8" key="1">
    <citation type="submission" date="2018-05" db="EMBL/GenBank/DDBJ databases">
        <authorList>
            <person name="Lanie J.A."/>
            <person name="Ng W.-L."/>
            <person name="Kazmierczak K.M."/>
            <person name="Andrzejewski T.M."/>
            <person name="Davidsen T.M."/>
            <person name="Wayne K.J."/>
            <person name="Tettelin H."/>
            <person name="Glass J.I."/>
            <person name="Rusch D."/>
            <person name="Podicherti R."/>
            <person name="Tsui H.-C.T."/>
            <person name="Winkler M.E."/>
        </authorList>
    </citation>
    <scope>NUCLEOTIDE SEQUENCE</scope>
</reference>
<dbReference type="GO" id="GO:0000334">
    <property type="term" value="F:3-hydroxyanthranilate 3,4-dioxygenase activity"/>
    <property type="evidence" value="ECO:0007669"/>
    <property type="project" value="InterPro"/>
</dbReference>
<evidence type="ECO:0000256" key="1">
    <source>
        <dbReference type="ARBA" id="ARBA00001954"/>
    </source>
</evidence>
<sequence>VRLPFDLQAWIDEHRHQLKPPVANRLLWTDSPMDVMVVGGGTSRVDYHDDP</sequence>
<comment type="cofactor">
    <cofactor evidence="1">
        <name>Fe(2+)</name>
        <dbReference type="ChEBI" id="CHEBI:29033"/>
    </cofactor>
</comment>
<proteinExistence type="predicted"/>
<keyword evidence="6" id="KW-0560">Oxidoreductase</keyword>
<evidence type="ECO:0000256" key="6">
    <source>
        <dbReference type="ARBA" id="ARBA00023002"/>
    </source>
</evidence>
<accession>A0A382STI0</accession>
<gene>
    <name evidence="8" type="ORF">METZ01_LOCUS365736</name>
</gene>
<evidence type="ECO:0000256" key="4">
    <source>
        <dbReference type="ARBA" id="ARBA00022723"/>
    </source>
</evidence>
<dbReference type="Gene3D" id="2.60.120.10">
    <property type="entry name" value="Jelly Rolls"/>
    <property type="match status" value="1"/>
</dbReference>
<evidence type="ECO:0000256" key="7">
    <source>
        <dbReference type="ARBA" id="ARBA00023004"/>
    </source>
</evidence>
<dbReference type="GO" id="GO:0005506">
    <property type="term" value="F:iron ion binding"/>
    <property type="evidence" value="ECO:0007669"/>
    <property type="project" value="InterPro"/>
</dbReference>
<evidence type="ECO:0000256" key="2">
    <source>
        <dbReference type="ARBA" id="ARBA00002752"/>
    </source>
</evidence>
<dbReference type="SUPFAM" id="SSF51182">
    <property type="entry name" value="RmlC-like cupins"/>
    <property type="match status" value="1"/>
</dbReference>
<dbReference type="InterPro" id="IPR014710">
    <property type="entry name" value="RmlC-like_jellyroll"/>
</dbReference>
<feature type="non-terminal residue" evidence="8">
    <location>
        <position position="51"/>
    </location>
</feature>
<protein>
    <submittedName>
        <fullName evidence="8">Uncharacterized protein</fullName>
    </submittedName>
</protein>
<dbReference type="InterPro" id="IPR010329">
    <property type="entry name" value="3hydroanth_dOase"/>
</dbReference>
<organism evidence="8">
    <name type="scientific">marine metagenome</name>
    <dbReference type="NCBI Taxonomy" id="408172"/>
    <lineage>
        <taxon>unclassified sequences</taxon>
        <taxon>metagenomes</taxon>
        <taxon>ecological metagenomes</taxon>
    </lineage>
</organism>
<keyword evidence="4" id="KW-0479">Metal-binding</keyword>
<evidence type="ECO:0000256" key="5">
    <source>
        <dbReference type="ARBA" id="ARBA00022964"/>
    </source>
</evidence>
<name>A0A382STI0_9ZZZZ</name>
<keyword evidence="7" id="KW-0408">Iron</keyword>
<dbReference type="EMBL" id="UINC01131276">
    <property type="protein sequence ID" value="SVD12882.1"/>
    <property type="molecule type" value="Genomic_DNA"/>
</dbReference>
<evidence type="ECO:0000256" key="3">
    <source>
        <dbReference type="ARBA" id="ARBA00022642"/>
    </source>
</evidence>
<feature type="non-terminal residue" evidence="8">
    <location>
        <position position="1"/>
    </location>
</feature>
<comment type="function">
    <text evidence="2">Catalyzes the oxidative ring opening of 3-hydroxyanthranilate to 2-amino-3-carboxymuconate semialdehyde, which spontaneously cyclizes to quinolinate.</text>
</comment>
<dbReference type="AlphaFoldDB" id="A0A382STI0"/>
<dbReference type="GO" id="GO:0019363">
    <property type="term" value="P:pyridine nucleotide biosynthetic process"/>
    <property type="evidence" value="ECO:0007669"/>
    <property type="project" value="UniProtKB-KW"/>
</dbReference>